<organism evidence="1 2">
    <name type="scientific">Spiroplasma ixodetis</name>
    <dbReference type="NCBI Taxonomy" id="2141"/>
    <lineage>
        <taxon>Bacteria</taxon>
        <taxon>Bacillati</taxon>
        <taxon>Mycoplasmatota</taxon>
        <taxon>Mollicutes</taxon>
        <taxon>Entomoplasmatales</taxon>
        <taxon>Spiroplasmataceae</taxon>
        <taxon>Spiroplasma</taxon>
    </lineage>
</organism>
<dbReference type="InterPro" id="IPR016138">
    <property type="entry name" value="Ribosome_inactivat_prot_sub1"/>
</dbReference>
<proteinExistence type="predicted"/>
<dbReference type="RefSeq" id="WP_353305937.1">
    <property type="nucleotide sequence ID" value="NZ_AP028955.1"/>
</dbReference>
<gene>
    <name evidence="1" type="ORF">SAP269_16510</name>
</gene>
<dbReference type="Proteomes" id="UP001473424">
    <property type="component" value="Chromosome"/>
</dbReference>
<evidence type="ECO:0000313" key="2">
    <source>
        <dbReference type="Proteomes" id="UP001473424"/>
    </source>
</evidence>
<keyword evidence="2" id="KW-1185">Reference proteome</keyword>
<sequence length="301" mass="34894">MKYFNPNYWFKLWLLSAPLFNDETKGINAMSINNNKKIKSWASKNTTNISLLENQELTLSNNQTTLLNLPLWNSNLTTHNQHNQKSRNRYKRRPIPPSKEIFQLSEKIIINQNNPNQYRNSFQSILESLTNNNILRIVFDDSENRNWGENSRVFSLNSQNYGYFRLPVQIIQEQNGQSNQINLELVLSTDALYIQGFIINHHDTGAHTSNIETYYYFNPDLGTPSGRYNPQLREVTGITNSVMLSQIGNAYRHLIPTENNNINWETIYNSFLRLTHDINANIERPLGNLARALGQVIFVTA</sequence>
<dbReference type="Gene3D" id="3.40.420.10">
    <property type="entry name" value="Ricin (A subunit), domain 1"/>
    <property type="match status" value="1"/>
</dbReference>
<evidence type="ECO:0000313" key="1">
    <source>
        <dbReference type="EMBL" id="BET39062.1"/>
    </source>
</evidence>
<reference evidence="2" key="1">
    <citation type="journal article" date="2024" name="FEMS Microbiol. Lett.">
        <title>Genomic insights into Spiroplasma endosymbionts that induce male-killing and protective phenotypes in the pea aphid.</title>
        <authorList>
            <person name="Arai H."/>
            <person name="Legeai F."/>
            <person name="Kageyama D."/>
            <person name="Sugio A."/>
            <person name="Simon J.C."/>
        </authorList>
    </citation>
    <scope>NUCLEOTIDE SEQUENCE [LARGE SCALE GENOMIC DNA]</scope>
    <source>
        <strain evidence="2">sAp269</strain>
    </source>
</reference>
<protein>
    <recommendedName>
        <fullName evidence="3">Adhesin P123</fullName>
    </recommendedName>
</protein>
<name>A0ABN7BXU1_9MOLU</name>
<evidence type="ECO:0008006" key="3">
    <source>
        <dbReference type="Google" id="ProtNLM"/>
    </source>
</evidence>
<accession>A0ABN7BXU1</accession>
<dbReference type="EMBL" id="AP028955">
    <property type="protein sequence ID" value="BET39062.1"/>
    <property type="molecule type" value="Genomic_DNA"/>
</dbReference>